<dbReference type="AlphaFoldDB" id="A0A0C9LW40"/>
<keyword evidence="1" id="KW-0472">Membrane</keyword>
<sequence>MEQDQQHQSEQRIVQLEERREQLEPNAVCQICGRNGFKGAKGVQVHQSKSATCREMRLQINARAIIFAAAQVTVENGTAGHAQERQLGEEQINQEQEEFVQPIILIDKVWAGVKELVWATFKFIQWGLKIFYSLMTMFFGFSNVYFLYLYLTEKAPIINKTTFLLSPNFEEEFRVM</sequence>
<keyword evidence="1" id="KW-0812">Transmembrane</keyword>
<dbReference type="Proteomes" id="UP000053815">
    <property type="component" value="Unassembled WGS sequence"/>
</dbReference>
<protein>
    <submittedName>
        <fullName evidence="2">Uncharacterized protein</fullName>
    </submittedName>
</protein>
<proteinExistence type="predicted"/>
<evidence type="ECO:0000313" key="2">
    <source>
        <dbReference type="EMBL" id="GAN07860.1"/>
    </source>
</evidence>
<keyword evidence="1" id="KW-1133">Transmembrane helix</keyword>
<keyword evidence="3" id="KW-1185">Reference proteome</keyword>
<dbReference type="OrthoDB" id="2251883at2759"/>
<accession>A0A0C9LW40</accession>
<gene>
    <name evidence="2" type="ORF">MAM1_0180d07364</name>
</gene>
<reference evidence="2" key="1">
    <citation type="submission" date="2014-09" db="EMBL/GenBank/DDBJ databases">
        <title>Draft genome sequence of an oleaginous Mucoromycotina fungus Mucor ambiguus NBRC6742.</title>
        <authorList>
            <person name="Takeda I."/>
            <person name="Yamane N."/>
            <person name="Morita T."/>
            <person name="Tamano K."/>
            <person name="Machida M."/>
            <person name="Baker S."/>
            <person name="Koike H."/>
        </authorList>
    </citation>
    <scope>NUCLEOTIDE SEQUENCE</scope>
    <source>
        <strain evidence="2">NBRC 6742</strain>
    </source>
</reference>
<dbReference type="EMBL" id="DF836469">
    <property type="protein sequence ID" value="GAN07860.1"/>
    <property type="molecule type" value="Genomic_DNA"/>
</dbReference>
<evidence type="ECO:0000313" key="3">
    <source>
        <dbReference type="Proteomes" id="UP000053815"/>
    </source>
</evidence>
<feature type="transmembrane region" description="Helical" evidence="1">
    <location>
        <begin position="130"/>
        <end position="151"/>
    </location>
</feature>
<organism evidence="2">
    <name type="scientific">Mucor ambiguus</name>
    <dbReference type="NCBI Taxonomy" id="91626"/>
    <lineage>
        <taxon>Eukaryota</taxon>
        <taxon>Fungi</taxon>
        <taxon>Fungi incertae sedis</taxon>
        <taxon>Mucoromycota</taxon>
        <taxon>Mucoromycotina</taxon>
        <taxon>Mucoromycetes</taxon>
        <taxon>Mucorales</taxon>
        <taxon>Mucorineae</taxon>
        <taxon>Mucoraceae</taxon>
        <taxon>Mucor</taxon>
    </lineage>
</organism>
<name>A0A0C9LW40_9FUNG</name>
<evidence type="ECO:0000256" key="1">
    <source>
        <dbReference type="SAM" id="Phobius"/>
    </source>
</evidence>